<evidence type="ECO:0000313" key="2">
    <source>
        <dbReference type="EMBL" id="OQS32796.1"/>
    </source>
</evidence>
<evidence type="ECO:0000313" key="3">
    <source>
        <dbReference type="Proteomes" id="UP000192721"/>
    </source>
</evidence>
<dbReference type="AlphaFoldDB" id="A0A1W0CDE5"/>
<accession>A0A1W0CDE5</accession>
<gene>
    <name evidence="2" type="ORF">B0T45_21060</name>
</gene>
<reference evidence="2 3" key="1">
    <citation type="submission" date="2017-02" db="EMBL/GenBank/DDBJ databases">
        <title>Chromobacterium haemolyticum H5244.</title>
        <authorList>
            <person name="Gulvik C.A."/>
        </authorList>
    </citation>
    <scope>NUCLEOTIDE SEQUENCE [LARGE SCALE GENOMIC DNA]</scope>
    <source>
        <strain evidence="2 3">H5244</strain>
    </source>
</reference>
<evidence type="ECO:0000256" key="1">
    <source>
        <dbReference type="SAM" id="MobiDB-lite"/>
    </source>
</evidence>
<dbReference type="EMBL" id="MUKV01000043">
    <property type="protein sequence ID" value="OQS32796.1"/>
    <property type="molecule type" value="Genomic_DNA"/>
</dbReference>
<protein>
    <submittedName>
        <fullName evidence="2">Uncharacterized protein</fullName>
    </submittedName>
</protein>
<dbReference type="Proteomes" id="UP000192721">
    <property type="component" value="Unassembled WGS sequence"/>
</dbReference>
<organism evidence="2 3">
    <name type="scientific">Chromobacterium haemolyticum</name>
    <dbReference type="NCBI Taxonomy" id="394935"/>
    <lineage>
        <taxon>Bacteria</taxon>
        <taxon>Pseudomonadati</taxon>
        <taxon>Pseudomonadota</taxon>
        <taxon>Betaproteobacteria</taxon>
        <taxon>Neisseriales</taxon>
        <taxon>Chromobacteriaceae</taxon>
        <taxon>Chromobacterium</taxon>
    </lineage>
</organism>
<feature type="compositionally biased region" description="Basic residues" evidence="1">
    <location>
        <begin position="70"/>
        <end position="83"/>
    </location>
</feature>
<sequence>MSKQTPDAGEALAALGAERKAARFRAALPEIEAAIQRGATHASILDALAAAGLQMNLNEFRVALHRARKAIKKGKPHARHPAQRPKPPAAPAALRGAEIPSTEAEGFDYRKHRNSEIDW</sequence>
<comment type="caution">
    <text evidence="2">The sequence shown here is derived from an EMBL/GenBank/DDBJ whole genome shotgun (WGS) entry which is preliminary data.</text>
</comment>
<name>A0A1W0CDE5_9NEIS</name>
<proteinExistence type="predicted"/>
<dbReference type="RefSeq" id="WP_081556823.1">
    <property type="nucleotide sequence ID" value="NZ_MUKV01000043.1"/>
</dbReference>
<feature type="region of interest" description="Disordered" evidence="1">
    <location>
        <begin position="70"/>
        <end position="119"/>
    </location>
</feature>